<dbReference type="Gene3D" id="2.20.70.10">
    <property type="match status" value="2"/>
</dbReference>
<name>A0AAE0K3Y2_9PEZI</name>
<dbReference type="InterPro" id="IPR001202">
    <property type="entry name" value="WW_dom"/>
</dbReference>
<feature type="region of interest" description="Disordered" evidence="1">
    <location>
        <begin position="264"/>
        <end position="304"/>
    </location>
</feature>
<comment type="caution">
    <text evidence="3">The sequence shown here is derived from an EMBL/GenBank/DDBJ whole genome shotgun (WGS) entry which is preliminary data.</text>
</comment>
<feature type="region of interest" description="Disordered" evidence="1">
    <location>
        <begin position="166"/>
        <end position="186"/>
    </location>
</feature>
<dbReference type="InterPro" id="IPR036020">
    <property type="entry name" value="WW_dom_sf"/>
</dbReference>
<dbReference type="EMBL" id="JAULSN010000006">
    <property type="protein sequence ID" value="KAK3369678.1"/>
    <property type="molecule type" value="Genomic_DNA"/>
</dbReference>
<dbReference type="SUPFAM" id="SSF51045">
    <property type="entry name" value="WW domain"/>
    <property type="match status" value="2"/>
</dbReference>
<evidence type="ECO:0000313" key="3">
    <source>
        <dbReference type="EMBL" id="KAK3369678.1"/>
    </source>
</evidence>
<gene>
    <name evidence="3" type="ORF">B0T24DRAFT_708510</name>
</gene>
<reference evidence="3" key="2">
    <citation type="submission" date="2023-06" db="EMBL/GenBank/DDBJ databases">
        <authorList>
            <consortium name="Lawrence Berkeley National Laboratory"/>
            <person name="Haridas S."/>
            <person name="Hensen N."/>
            <person name="Bonometti L."/>
            <person name="Westerberg I."/>
            <person name="Brannstrom I.O."/>
            <person name="Guillou S."/>
            <person name="Cros-Aarteil S."/>
            <person name="Calhoun S."/>
            <person name="Kuo A."/>
            <person name="Mondo S."/>
            <person name="Pangilinan J."/>
            <person name="Riley R."/>
            <person name="Labutti K."/>
            <person name="Andreopoulos B."/>
            <person name="Lipzen A."/>
            <person name="Chen C."/>
            <person name="Yanf M."/>
            <person name="Daum C."/>
            <person name="Ng V."/>
            <person name="Clum A."/>
            <person name="Steindorff A."/>
            <person name="Ohm R."/>
            <person name="Martin F."/>
            <person name="Silar P."/>
            <person name="Natvig D."/>
            <person name="Lalanne C."/>
            <person name="Gautier V."/>
            <person name="Ament-Velasquez S.L."/>
            <person name="Kruys A."/>
            <person name="Hutchinson M.I."/>
            <person name="Powell A.J."/>
            <person name="Barry K."/>
            <person name="Miller A.N."/>
            <person name="Grigoriev I.V."/>
            <person name="Debuchy R."/>
            <person name="Gladieux P."/>
            <person name="Thoren M.H."/>
            <person name="Johannesson H."/>
        </authorList>
    </citation>
    <scope>NUCLEOTIDE SEQUENCE</scope>
    <source>
        <strain evidence="3">CBS 958.72</strain>
    </source>
</reference>
<feature type="compositionally biased region" description="Low complexity" evidence="1">
    <location>
        <begin position="360"/>
        <end position="377"/>
    </location>
</feature>
<accession>A0AAE0K3Y2</accession>
<dbReference type="Pfam" id="PF00397">
    <property type="entry name" value="WW"/>
    <property type="match status" value="1"/>
</dbReference>
<sequence>MSTIADNVSVFNCLICDTTSLTINICALCYTTGVAATSHPHDISFLITDSDFLIQEGASGIPPHLWTVRKNASGRLWYTHNETGFRTHIRPMTAAVHDAELTATGLPPGWEQKASNQGNAWYLNTITNAWSWDKPNNVLPPGWIIRKTPDGAPFFVHEALQLATWDRPGEPPKTRPNAAGSTNGKVAKGAVTASDVKTAVSVASNIAKLSAAADLSPAGIITASVAAAKLTALGVKIAGKRIGKFGKGKRLASATKFLGAAAQLAGDDDGGDVDFDEGDEDGDEDVEEEETQPAAYESQPTGETDACGLVQQDTVPGVAEQSYAEQPYVEQPYVEQPYVEQPYVEQPYTEQPYTEQPQRYQDPQYYCPPEQPQQPEYTYAPQQPVADEPYYYPQGPQTYVYNDPPSTTFEATYPPQEPPAPVVNNTYIVVVDVDVGMQTTTITELDSTTPAETGQVPIPQGPSAVITDFSWQDPLLLPIQDNEPQPPCR</sequence>
<dbReference type="CDD" id="cd00201">
    <property type="entry name" value="WW"/>
    <property type="match status" value="1"/>
</dbReference>
<feature type="domain" description="WW" evidence="2">
    <location>
        <begin position="137"/>
        <end position="170"/>
    </location>
</feature>
<organism evidence="3 4">
    <name type="scientific">Lasiosphaeria ovina</name>
    <dbReference type="NCBI Taxonomy" id="92902"/>
    <lineage>
        <taxon>Eukaryota</taxon>
        <taxon>Fungi</taxon>
        <taxon>Dikarya</taxon>
        <taxon>Ascomycota</taxon>
        <taxon>Pezizomycotina</taxon>
        <taxon>Sordariomycetes</taxon>
        <taxon>Sordariomycetidae</taxon>
        <taxon>Sordariales</taxon>
        <taxon>Lasiosphaeriaceae</taxon>
        <taxon>Lasiosphaeria</taxon>
    </lineage>
</organism>
<feature type="compositionally biased region" description="Acidic residues" evidence="1">
    <location>
        <begin position="266"/>
        <end position="291"/>
    </location>
</feature>
<proteinExistence type="predicted"/>
<dbReference type="SMART" id="SM00456">
    <property type="entry name" value="WW"/>
    <property type="match status" value="3"/>
</dbReference>
<reference evidence="3" key="1">
    <citation type="journal article" date="2023" name="Mol. Phylogenet. Evol.">
        <title>Genome-scale phylogeny and comparative genomics of the fungal order Sordariales.</title>
        <authorList>
            <person name="Hensen N."/>
            <person name="Bonometti L."/>
            <person name="Westerberg I."/>
            <person name="Brannstrom I.O."/>
            <person name="Guillou S."/>
            <person name="Cros-Aarteil S."/>
            <person name="Calhoun S."/>
            <person name="Haridas S."/>
            <person name="Kuo A."/>
            <person name="Mondo S."/>
            <person name="Pangilinan J."/>
            <person name="Riley R."/>
            <person name="LaButti K."/>
            <person name="Andreopoulos B."/>
            <person name="Lipzen A."/>
            <person name="Chen C."/>
            <person name="Yan M."/>
            <person name="Daum C."/>
            <person name="Ng V."/>
            <person name="Clum A."/>
            <person name="Steindorff A."/>
            <person name="Ohm R.A."/>
            <person name="Martin F."/>
            <person name="Silar P."/>
            <person name="Natvig D.O."/>
            <person name="Lalanne C."/>
            <person name="Gautier V."/>
            <person name="Ament-Velasquez S.L."/>
            <person name="Kruys A."/>
            <person name="Hutchinson M.I."/>
            <person name="Powell A.J."/>
            <person name="Barry K."/>
            <person name="Miller A.N."/>
            <person name="Grigoriev I.V."/>
            <person name="Debuchy R."/>
            <person name="Gladieux P."/>
            <person name="Hiltunen Thoren M."/>
            <person name="Johannesson H."/>
        </authorList>
    </citation>
    <scope>NUCLEOTIDE SEQUENCE</scope>
    <source>
        <strain evidence="3">CBS 958.72</strain>
    </source>
</reference>
<dbReference type="Proteomes" id="UP001287356">
    <property type="component" value="Unassembled WGS sequence"/>
</dbReference>
<evidence type="ECO:0000259" key="2">
    <source>
        <dbReference type="PROSITE" id="PS50020"/>
    </source>
</evidence>
<dbReference type="AlphaFoldDB" id="A0AAE0K3Y2"/>
<dbReference type="PROSITE" id="PS50020">
    <property type="entry name" value="WW_DOMAIN_2"/>
    <property type="match status" value="2"/>
</dbReference>
<keyword evidence="4" id="KW-1185">Reference proteome</keyword>
<evidence type="ECO:0000313" key="4">
    <source>
        <dbReference type="Proteomes" id="UP001287356"/>
    </source>
</evidence>
<feature type="compositionally biased region" description="Polar residues" evidence="1">
    <location>
        <begin position="350"/>
        <end position="359"/>
    </location>
</feature>
<feature type="region of interest" description="Disordered" evidence="1">
    <location>
        <begin position="350"/>
        <end position="377"/>
    </location>
</feature>
<protein>
    <recommendedName>
        <fullName evidence="2">WW domain-containing protein</fullName>
    </recommendedName>
</protein>
<feature type="domain" description="WW" evidence="2">
    <location>
        <begin position="104"/>
        <end position="137"/>
    </location>
</feature>
<evidence type="ECO:0000256" key="1">
    <source>
        <dbReference type="SAM" id="MobiDB-lite"/>
    </source>
</evidence>